<evidence type="ECO:0000259" key="8">
    <source>
        <dbReference type="PROSITE" id="PS50928"/>
    </source>
</evidence>
<dbReference type="Pfam" id="PF00528">
    <property type="entry name" value="BPD_transp_1"/>
    <property type="match status" value="1"/>
</dbReference>
<keyword evidence="6 7" id="KW-0472">Membrane</keyword>
<name>A0A1G5RXP0_9FIRM</name>
<dbReference type="STRING" id="1120920.SAMN03080599_01449"/>
<evidence type="ECO:0000313" key="10">
    <source>
        <dbReference type="Proteomes" id="UP000199208"/>
    </source>
</evidence>
<keyword evidence="10" id="KW-1185">Reference proteome</keyword>
<keyword evidence="5 7" id="KW-1133">Transmembrane helix</keyword>
<keyword evidence="3" id="KW-1003">Cell membrane</keyword>
<dbReference type="RefSeq" id="WP_242870830.1">
    <property type="nucleotide sequence ID" value="NZ_FMWL01000005.1"/>
</dbReference>
<evidence type="ECO:0000256" key="7">
    <source>
        <dbReference type="RuleBase" id="RU363032"/>
    </source>
</evidence>
<sequence length="399" mass="44823">MIDQFKTTPDMWEPIILEDREKDKIVRKSLTYWQDAWRRLKKNHLSMLGLGVIILLAFAAIVGPVLSPYSYSDQDLNMSNMPPRLELHKLDDGTFVHVHKEYRLYEVTENGELIGRVQHTKEDMVNKVREFELNGNEIVIDYKLAAINKDVPNAPKFTLTINGQENATPDKTVWNKTYLFGTDTLGRDIFVRNLYGARISLLIALVATIVQFFIGVIYGGVSGYVGGRVDNFMMRVVDIVDTIPLMLYVILLMVVLGAGLMTIIIALGSVYWVRMARLVRGQVLSIKENEFILAARTLGASPWRIMVRHLIPNSMGAIIVSLAMMVPSAIFTESFLSFIGLGVSAPQASWGTLASDAMGGLRTYAYQLFVPSFFISMTVLSFNFLGDGLRDALDPRLRK</sequence>
<evidence type="ECO:0000256" key="1">
    <source>
        <dbReference type="ARBA" id="ARBA00004651"/>
    </source>
</evidence>
<dbReference type="Proteomes" id="UP000199208">
    <property type="component" value="Unassembled WGS sequence"/>
</dbReference>
<feature type="transmembrane region" description="Helical" evidence="7">
    <location>
        <begin position="201"/>
        <end position="225"/>
    </location>
</feature>
<evidence type="ECO:0000256" key="2">
    <source>
        <dbReference type="ARBA" id="ARBA00022448"/>
    </source>
</evidence>
<dbReference type="InterPro" id="IPR050366">
    <property type="entry name" value="BP-dependent_transpt_permease"/>
</dbReference>
<dbReference type="PANTHER" id="PTHR43386:SF22">
    <property type="entry name" value="OLIGOPEPTIDE TRANSPORT SYSTEM PERMEASE PROTEIN OPPC"/>
    <property type="match status" value="1"/>
</dbReference>
<proteinExistence type="inferred from homology"/>
<gene>
    <name evidence="9" type="ORF">SAMN03080599_01449</name>
</gene>
<feature type="transmembrane region" description="Helical" evidence="7">
    <location>
        <begin position="316"/>
        <end position="344"/>
    </location>
</feature>
<evidence type="ECO:0000256" key="4">
    <source>
        <dbReference type="ARBA" id="ARBA00022692"/>
    </source>
</evidence>
<dbReference type="Pfam" id="PF12911">
    <property type="entry name" value="OppC_N"/>
    <property type="match status" value="1"/>
</dbReference>
<feature type="transmembrane region" description="Helical" evidence="7">
    <location>
        <begin position="364"/>
        <end position="386"/>
    </location>
</feature>
<accession>A0A1G5RXP0</accession>
<feature type="transmembrane region" description="Helical" evidence="7">
    <location>
        <begin position="245"/>
        <end position="273"/>
    </location>
</feature>
<feature type="domain" description="ABC transmembrane type-1" evidence="8">
    <location>
        <begin position="197"/>
        <end position="386"/>
    </location>
</feature>
<keyword evidence="2 7" id="KW-0813">Transport</keyword>
<dbReference type="PANTHER" id="PTHR43386">
    <property type="entry name" value="OLIGOPEPTIDE TRANSPORT SYSTEM PERMEASE PROTEIN APPC"/>
    <property type="match status" value="1"/>
</dbReference>
<dbReference type="Gene3D" id="1.10.3720.10">
    <property type="entry name" value="MetI-like"/>
    <property type="match status" value="1"/>
</dbReference>
<evidence type="ECO:0000313" key="9">
    <source>
        <dbReference type="EMBL" id="SCZ78813.1"/>
    </source>
</evidence>
<dbReference type="EMBL" id="FMWL01000005">
    <property type="protein sequence ID" value="SCZ78813.1"/>
    <property type="molecule type" value="Genomic_DNA"/>
</dbReference>
<dbReference type="CDD" id="cd06261">
    <property type="entry name" value="TM_PBP2"/>
    <property type="match status" value="1"/>
</dbReference>
<dbReference type="InterPro" id="IPR000515">
    <property type="entry name" value="MetI-like"/>
</dbReference>
<dbReference type="PROSITE" id="PS50928">
    <property type="entry name" value="ABC_TM1"/>
    <property type="match status" value="1"/>
</dbReference>
<organism evidence="9 10">
    <name type="scientific">Acidaminobacter hydrogenoformans DSM 2784</name>
    <dbReference type="NCBI Taxonomy" id="1120920"/>
    <lineage>
        <taxon>Bacteria</taxon>
        <taxon>Bacillati</taxon>
        <taxon>Bacillota</taxon>
        <taxon>Clostridia</taxon>
        <taxon>Peptostreptococcales</taxon>
        <taxon>Acidaminobacteraceae</taxon>
        <taxon>Acidaminobacter</taxon>
    </lineage>
</organism>
<evidence type="ECO:0000256" key="6">
    <source>
        <dbReference type="ARBA" id="ARBA00023136"/>
    </source>
</evidence>
<keyword evidence="4 7" id="KW-0812">Transmembrane</keyword>
<dbReference type="GO" id="GO:0005886">
    <property type="term" value="C:plasma membrane"/>
    <property type="evidence" value="ECO:0007669"/>
    <property type="project" value="UniProtKB-SubCell"/>
</dbReference>
<evidence type="ECO:0000256" key="5">
    <source>
        <dbReference type="ARBA" id="ARBA00022989"/>
    </source>
</evidence>
<dbReference type="GO" id="GO:0055085">
    <property type="term" value="P:transmembrane transport"/>
    <property type="evidence" value="ECO:0007669"/>
    <property type="project" value="InterPro"/>
</dbReference>
<comment type="similarity">
    <text evidence="7">Belongs to the binding-protein-dependent transport system permease family.</text>
</comment>
<protein>
    <submittedName>
        <fullName evidence="9">Oligopeptide transport system permease protein</fullName>
    </submittedName>
</protein>
<dbReference type="AlphaFoldDB" id="A0A1G5RXP0"/>
<dbReference type="InterPro" id="IPR035906">
    <property type="entry name" value="MetI-like_sf"/>
</dbReference>
<dbReference type="SUPFAM" id="SSF161098">
    <property type="entry name" value="MetI-like"/>
    <property type="match status" value="1"/>
</dbReference>
<dbReference type="InterPro" id="IPR025966">
    <property type="entry name" value="OppC_N"/>
</dbReference>
<evidence type="ECO:0000256" key="3">
    <source>
        <dbReference type="ARBA" id="ARBA00022475"/>
    </source>
</evidence>
<comment type="subcellular location">
    <subcellularLocation>
        <location evidence="1 7">Cell membrane</location>
        <topology evidence="1 7">Multi-pass membrane protein</topology>
    </subcellularLocation>
</comment>
<feature type="transmembrane region" description="Helical" evidence="7">
    <location>
        <begin position="47"/>
        <end position="71"/>
    </location>
</feature>
<reference evidence="9 10" key="1">
    <citation type="submission" date="2016-10" db="EMBL/GenBank/DDBJ databases">
        <authorList>
            <person name="de Groot N.N."/>
        </authorList>
    </citation>
    <scope>NUCLEOTIDE SEQUENCE [LARGE SCALE GENOMIC DNA]</scope>
    <source>
        <strain evidence="9 10">DSM 2784</strain>
    </source>
</reference>